<dbReference type="AlphaFoldDB" id="A0A4Z2I7Q0"/>
<comment type="caution">
    <text evidence="2">The sequence shown here is derived from an EMBL/GenBank/DDBJ whole genome shotgun (WGS) entry which is preliminary data.</text>
</comment>
<protein>
    <submittedName>
        <fullName evidence="2">Uncharacterized protein</fullName>
    </submittedName>
</protein>
<evidence type="ECO:0000313" key="2">
    <source>
        <dbReference type="EMBL" id="TNN74069.1"/>
    </source>
</evidence>
<gene>
    <name evidence="2" type="ORF">EYF80_015710</name>
</gene>
<accession>A0A4Z2I7Q0</accession>
<dbReference type="EMBL" id="SRLO01000118">
    <property type="protein sequence ID" value="TNN74069.1"/>
    <property type="molecule type" value="Genomic_DNA"/>
</dbReference>
<evidence type="ECO:0000256" key="1">
    <source>
        <dbReference type="SAM" id="MobiDB-lite"/>
    </source>
</evidence>
<keyword evidence="3" id="KW-1185">Reference proteome</keyword>
<dbReference type="Proteomes" id="UP000314294">
    <property type="component" value="Unassembled WGS sequence"/>
</dbReference>
<organism evidence="2 3">
    <name type="scientific">Liparis tanakae</name>
    <name type="common">Tanaka's snailfish</name>
    <dbReference type="NCBI Taxonomy" id="230148"/>
    <lineage>
        <taxon>Eukaryota</taxon>
        <taxon>Metazoa</taxon>
        <taxon>Chordata</taxon>
        <taxon>Craniata</taxon>
        <taxon>Vertebrata</taxon>
        <taxon>Euteleostomi</taxon>
        <taxon>Actinopterygii</taxon>
        <taxon>Neopterygii</taxon>
        <taxon>Teleostei</taxon>
        <taxon>Neoteleostei</taxon>
        <taxon>Acanthomorphata</taxon>
        <taxon>Eupercaria</taxon>
        <taxon>Perciformes</taxon>
        <taxon>Cottioidei</taxon>
        <taxon>Cottales</taxon>
        <taxon>Liparidae</taxon>
        <taxon>Liparis</taxon>
    </lineage>
</organism>
<name>A0A4Z2I7Q0_9TELE</name>
<reference evidence="2 3" key="1">
    <citation type="submission" date="2019-03" db="EMBL/GenBank/DDBJ databases">
        <title>First draft genome of Liparis tanakae, snailfish: a comprehensive survey of snailfish specific genes.</title>
        <authorList>
            <person name="Kim W."/>
            <person name="Song I."/>
            <person name="Jeong J.-H."/>
            <person name="Kim D."/>
            <person name="Kim S."/>
            <person name="Ryu S."/>
            <person name="Song J.Y."/>
            <person name="Lee S.K."/>
        </authorList>
    </citation>
    <scope>NUCLEOTIDE SEQUENCE [LARGE SCALE GENOMIC DNA]</scope>
    <source>
        <tissue evidence="2">Muscle</tissue>
    </source>
</reference>
<feature type="compositionally biased region" description="Basic and acidic residues" evidence="1">
    <location>
        <begin position="58"/>
        <end position="75"/>
    </location>
</feature>
<proteinExistence type="predicted"/>
<feature type="region of interest" description="Disordered" evidence="1">
    <location>
        <begin position="50"/>
        <end position="88"/>
    </location>
</feature>
<evidence type="ECO:0000313" key="3">
    <source>
        <dbReference type="Proteomes" id="UP000314294"/>
    </source>
</evidence>
<sequence length="88" mass="9826">MATKEKVAGGATTYLEEAVVSSRMRPHARFLGTNSLNGFNQNCVAMRTFAKSSSSQNWRREQRVNRPDGREESGSVRRLRQAAPRLSA</sequence>